<dbReference type="GO" id="GO:0004930">
    <property type="term" value="F:G protein-coupled receptor activity"/>
    <property type="evidence" value="ECO:0007669"/>
    <property type="project" value="UniProtKB-KW"/>
</dbReference>
<feature type="compositionally biased region" description="Polar residues" evidence="10">
    <location>
        <begin position="266"/>
        <end position="277"/>
    </location>
</feature>
<feature type="compositionally biased region" description="Polar residues" evidence="10">
    <location>
        <begin position="201"/>
        <end position="213"/>
    </location>
</feature>
<dbReference type="GO" id="GO:0005886">
    <property type="term" value="C:plasma membrane"/>
    <property type="evidence" value="ECO:0007669"/>
    <property type="project" value="UniProtKB-SubCell"/>
</dbReference>
<feature type="transmembrane region" description="Helical" evidence="11">
    <location>
        <begin position="107"/>
        <end position="128"/>
    </location>
</feature>
<keyword evidence="4 11" id="KW-0812">Transmembrane</keyword>
<dbReference type="PANTHER" id="PTHR24248:SF200">
    <property type="entry name" value="5-HYDROXYTRYPTAMINE RECEPTOR 1B-LIKE ISOFORM X1"/>
    <property type="match status" value="1"/>
</dbReference>
<feature type="transmembrane region" description="Helical" evidence="11">
    <location>
        <begin position="148"/>
        <end position="174"/>
    </location>
</feature>
<feature type="transmembrane region" description="Helical" evidence="11">
    <location>
        <begin position="45"/>
        <end position="66"/>
    </location>
</feature>
<keyword evidence="5 11" id="KW-1133">Transmembrane helix</keyword>
<gene>
    <name evidence="13" type="ORF">Fcan01_07930</name>
</gene>
<feature type="domain" description="G-protein coupled receptors family 1 profile" evidence="12">
    <location>
        <begin position="87"/>
        <end position="309"/>
    </location>
</feature>
<evidence type="ECO:0000313" key="14">
    <source>
        <dbReference type="Proteomes" id="UP000198287"/>
    </source>
</evidence>
<evidence type="ECO:0000313" key="13">
    <source>
        <dbReference type="EMBL" id="OXA57115.1"/>
    </source>
</evidence>
<dbReference type="InterPro" id="IPR017452">
    <property type="entry name" value="GPCR_Rhodpsn_7TM"/>
</dbReference>
<accession>A0A226EHI3</accession>
<dbReference type="GO" id="GO:0043410">
    <property type="term" value="P:positive regulation of MAPK cascade"/>
    <property type="evidence" value="ECO:0007669"/>
    <property type="project" value="TreeGrafter"/>
</dbReference>
<keyword evidence="7 11" id="KW-0472">Membrane</keyword>
<evidence type="ECO:0000256" key="6">
    <source>
        <dbReference type="ARBA" id="ARBA00023040"/>
    </source>
</evidence>
<evidence type="ECO:0000256" key="5">
    <source>
        <dbReference type="ARBA" id="ARBA00022989"/>
    </source>
</evidence>
<keyword evidence="8 13" id="KW-0675">Receptor</keyword>
<dbReference type="PROSITE" id="PS50262">
    <property type="entry name" value="G_PROTEIN_RECEP_F1_2"/>
    <property type="match status" value="1"/>
</dbReference>
<dbReference type="OMA" id="NIEANEC"/>
<evidence type="ECO:0000256" key="3">
    <source>
        <dbReference type="ARBA" id="ARBA00022475"/>
    </source>
</evidence>
<evidence type="ECO:0000256" key="7">
    <source>
        <dbReference type="ARBA" id="ARBA00023136"/>
    </source>
</evidence>
<dbReference type="InterPro" id="IPR000276">
    <property type="entry name" value="GPCR_Rhodpsn"/>
</dbReference>
<dbReference type="AlphaFoldDB" id="A0A226EHI3"/>
<evidence type="ECO:0000256" key="11">
    <source>
        <dbReference type="SAM" id="Phobius"/>
    </source>
</evidence>
<comment type="caution">
    <text evidence="13">The sequence shown here is derived from an EMBL/GenBank/DDBJ whole genome shotgun (WGS) entry which is preliminary data.</text>
</comment>
<dbReference type="GO" id="GO:0071880">
    <property type="term" value="P:adenylate cyclase-activating adrenergic receptor signaling pathway"/>
    <property type="evidence" value="ECO:0007669"/>
    <property type="project" value="TreeGrafter"/>
</dbReference>
<comment type="subcellular location">
    <subcellularLocation>
        <location evidence="1">Cell membrane</location>
        <topology evidence="1">Multi-pass membrane protein</topology>
    </subcellularLocation>
</comment>
<proteinExistence type="inferred from homology"/>
<dbReference type="STRING" id="158441.A0A226EHI3"/>
<keyword evidence="14" id="KW-1185">Reference proteome</keyword>
<evidence type="ECO:0000256" key="4">
    <source>
        <dbReference type="ARBA" id="ARBA00022692"/>
    </source>
</evidence>
<dbReference type="Pfam" id="PF00001">
    <property type="entry name" value="7tm_1"/>
    <property type="match status" value="1"/>
</dbReference>
<dbReference type="PANTHER" id="PTHR24248">
    <property type="entry name" value="ADRENERGIC RECEPTOR-RELATED G-PROTEIN COUPLED RECEPTOR"/>
    <property type="match status" value="1"/>
</dbReference>
<reference evidence="13 14" key="1">
    <citation type="submission" date="2015-12" db="EMBL/GenBank/DDBJ databases">
        <title>The genome of Folsomia candida.</title>
        <authorList>
            <person name="Faddeeva A."/>
            <person name="Derks M.F."/>
            <person name="Anvar Y."/>
            <person name="Smit S."/>
            <person name="Van Straalen N."/>
            <person name="Roelofs D."/>
        </authorList>
    </citation>
    <scope>NUCLEOTIDE SEQUENCE [LARGE SCALE GENOMIC DNA]</scope>
    <source>
        <strain evidence="13 14">VU population</strain>
        <tissue evidence="13">Whole body</tissue>
    </source>
</reference>
<sequence>MEDCTYYNNTSSYDHDDLVLSSSESTLSCFNASRNATQDSTEDEFVLTVVVGIVLGLVWIATMTGIESLVAWRMALYNVDILGCPVLYRYWAVTNIDYIHRRNSRRVLTMIFTVWMLALVISLTQLGWKDETWKSRIEGKECTVNQDKYFQIFATLSSFYVPLAVILFLYWKIFQAARKRIRKRRPPPATSLLPRPAAETSLITTASSSNPSPEKTVLINNYGGVRDTGGGGGGDDAASTCTSGVGSSETTRKGTLHHQLLPPGSPGNSSTGITPETTPARKITKTVKETGEAKRERKAAKTLGIITGL</sequence>
<feature type="compositionally biased region" description="Gly residues" evidence="10">
    <location>
        <begin position="226"/>
        <end position="235"/>
    </location>
</feature>
<evidence type="ECO:0000256" key="8">
    <source>
        <dbReference type="ARBA" id="ARBA00023170"/>
    </source>
</evidence>
<evidence type="ECO:0000256" key="1">
    <source>
        <dbReference type="ARBA" id="ARBA00004651"/>
    </source>
</evidence>
<keyword evidence="9" id="KW-0807">Transducer</keyword>
<dbReference type="SUPFAM" id="SSF81321">
    <property type="entry name" value="Family A G protein-coupled receptor-like"/>
    <property type="match status" value="1"/>
</dbReference>
<keyword evidence="3" id="KW-1003">Cell membrane</keyword>
<evidence type="ECO:0000256" key="10">
    <source>
        <dbReference type="SAM" id="MobiDB-lite"/>
    </source>
</evidence>
<evidence type="ECO:0000256" key="2">
    <source>
        <dbReference type="ARBA" id="ARBA00010663"/>
    </source>
</evidence>
<feature type="region of interest" description="Disordered" evidence="10">
    <location>
        <begin position="185"/>
        <end position="277"/>
    </location>
</feature>
<feature type="compositionally biased region" description="Polar residues" evidence="10">
    <location>
        <begin position="239"/>
        <end position="249"/>
    </location>
</feature>
<evidence type="ECO:0000256" key="9">
    <source>
        <dbReference type="ARBA" id="ARBA00023224"/>
    </source>
</evidence>
<dbReference type="Proteomes" id="UP000198287">
    <property type="component" value="Unassembled WGS sequence"/>
</dbReference>
<dbReference type="OrthoDB" id="5956310at2759"/>
<organism evidence="13 14">
    <name type="scientific">Folsomia candida</name>
    <name type="common">Springtail</name>
    <dbReference type="NCBI Taxonomy" id="158441"/>
    <lineage>
        <taxon>Eukaryota</taxon>
        <taxon>Metazoa</taxon>
        <taxon>Ecdysozoa</taxon>
        <taxon>Arthropoda</taxon>
        <taxon>Hexapoda</taxon>
        <taxon>Collembola</taxon>
        <taxon>Entomobryomorpha</taxon>
        <taxon>Isotomoidea</taxon>
        <taxon>Isotomidae</taxon>
        <taxon>Proisotominae</taxon>
        <taxon>Folsomia</taxon>
    </lineage>
</organism>
<protein>
    <submittedName>
        <fullName evidence="13">5-hydroxytryptamine receptor</fullName>
    </submittedName>
</protein>
<comment type="similarity">
    <text evidence="2">Belongs to the G-protein coupled receptor 1 family.</text>
</comment>
<evidence type="ECO:0000259" key="12">
    <source>
        <dbReference type="PROSITE" id="PS50262"/>
    </source>
</evidence>
<keyword evidence="6" id="KW-0297">G-protein coupled receptor</keyword>
<name>A0A226EHI3_FOLCA</name>
<dbReference type="EMBL" id="LNIX01000003">
    <property type="protein sequence ID" value="OXA57115.1"/>
    <property type="molecule type" value="Genomic_DNA"/>
</dbReference>
<dbReference type="Gene3D" id="1.20.1070.10">
    <property type="entry name" value="Rhodopsin 7-helix transmembrane proteins"/>
    <property type="match status" value="1"/>
</dbReference>